<dbReference type="Gene3D" id="3.40.50.280">
    <property type="entry name" value="Cobalamin-binding domain"/>
    <property type="match status" value="1"/>
</dbReference>
<feature type="domain" description="Radical SAM core" evidence="6">
    <location>
        <begin position="254"/>
        <end position="480"/>
    </location>
</feature>
<reference evidence="7" key="1">
    <citation type="submission" date="2022-10" db="EMBL/GenBank/DDBJ databases">
        <title>Roseovarius pelagicus sp. nov., isolated from Arctic seawater.</title>
        <authorList>
            <person name="Hong Y.W."/>
            <person name="Hwang C.Y."/>
        </authorList>
    </citation>
    <scope>NUCLEOTIDE SEQUENCE</scope>
    <source>
        <strain evidence="7">HL-MP18</strain>
    </source>
</reference>
<evidence type="ECO:0000259" key="6">
    <source>
        <dbReference type="PROSITE" id="PS51918"/>
    </source>
</evidence>
<evidence type="ECO:0000313" key="7">
    <source>
        <dbReference type="EMBL" id="UXX83033.1"/>
    </source>
</evidence>
<sequence>MNEQQTPKVLLANMPWGSIQEPALGASLLAASLRNEGIRTEVLYLQHRLLRYITDASYRRLADVFALNDFVFSATFEAELSCHQSLTLSDICNQLWNSNPKWRNDPRFDGPSSIASYLLLLRSQIIPKYLDDCVDVVLSKSPTFVGFSCLFDQTIPSLAVAKRVKERAPHVRIALGGYAVSGVTGEAILKAFDFVDAVVQGAGETEIVSQAHASVLPQSKQADLERLRKVTTPIAQSPTPDFTDFQDELKRLDREDKIKIDWRIIPYECSRGCWWGSKSHCIFCGIASEDLGYTSKDANAVLQDLGDLSSKYERTVFRFVDYILPAKYYSTLLPKLHATQSNLKLTCELKANLSALRIDALKNAGFVEIQPGIESFSTDTLKEMGKGVTAAQNVLALKLAMRSGIVCHYNLLFGFPRDTKQSVSSMVASLKDLVHLQPPATLVEVLTTRFSPLQEGRVPNVGEAKKAHRFFDVIFSRSFLEATNLDMADYCYYFEPEFSLSDSLADEYDLLRAEVQKWNIRYHKRKDSFLTYEKSPGEPISFFDTRDDEVKVFQISSEASLVYSAIDENVLSSSNINVQLPSLDAKGVERCLDELRDKHLIFEDDGRLVGLAISRACVAENYALDMAGNFA</sequence>
<evidence type="ECO:0000313" key="8">
    <source>
        <dbReference type="Proteomes" id="UP001064087"/>
    </source>
</evidence>
<evidence type="ECO:0000256" key="3">
    <source>
        <dbReference type="ARBA" id="ARBA00022723"/>
    </source>
</evidence>
<comment type="cofactor">
    <cofactor evidence="1">
        <name>[4Fe-4S] cluster</name>
        <dbReference type="ChEBI" id="CHEBI:49883"/>
    </cofactor>
</comment>
<protein>
    <submittedName>
        <fullName evidence="7">RiPP maturation radical SAM C-methyltransferase</fullName>
    </submittedName>
</protein>
<dbReference type="RefSeq" id="WP_263047760.1">
    <property type="nucleotide sequence ID" value="NZ_CP106738.1"/>
</dbReference>
<keyword evidence="2" id="KW-0949">S-adenosyl-L-methionine</keyword>
<dbReference type="SUPFAM" id="SSF102114">
    <property type="entry name" value="Radical SAM enzymes"/>
    <property type="match status" value="1"/>
</dbReference>
<dbReference type="Pfam" id="PF04055">
    <property type="entry name" value="Radical_SAM"/>
    <property type="match status" value="1"/>
</dbReference>
<proteinExistence type="predicted"/>
<dbReference type="InterPro" id="IPR023984">
    <property type="entry name" value="rSAM_ocin_1"/>
</dbReference>
<keyword evidence="4" id="KW-0408">Iron</keyword>
<dbReference type="InterPro" id="IPR006638">
    <property type="entry name" value="Elp3/MiaA/NifB-like_rSAM"/>
</dbReference>
<dbReference type="InterPro" id="IPR051198">
    <property type="entry name" value="BchE-like"/>
</dbReference>
<dbReference type="PROSITE" id="PS51918">
    <property type="entry name" value="RADICAL_SAM"/>
    <property type="match status" value="1"/>
</dbReference>
<dbReference type="InterPro" id="IPR058240">
    <property type="entry name" value="rSAM_sf"/>
</dbReference>
<dbReference type="Gene3D" id="3.80.30.20">
    <property type="entry name" value="tm_1862 like domain"/>
    <property type="match status" value="1"/>
</dbReference>
<dbReference type="PANTHER" id="PTHR43409:SF7">
    <property type="entry name" value="BLL1977 PROTEIN"/>
    <property type="match status" value="1"/>
</dbReference>
<evidence type="ECO:0000256" key="4">
    <source>
        <dbReference type="ARBA" id="ARBA00023004"/>
    </source>
</evidence>
<evidence type="ECO:0000256" key="2">
    <source>
        <dbReference type="ARBA" id="ARBA00022691"/>
    </source>
</evidence>
<organism evidence="7 8">
    <name type="scientific">Roseovarius pelagicus</name>
    <dbReference type="NCBI Taxonomy" id="2980108"/>
    <lineage>
        <taxon>Bacteria</taxon>
        <taxon>Pseudomonadati</taxon>
        <taxon>Pseudomonadota</taxon>
        <taxon>Alphaproteobacteria</taxon>
        <taxon>Rhodobacterales</taxon>
        <taxon>Roseobacteraceae</taxon>
        <taxon>Roseovarius</taxon>
    </lineage>
</organism>
<dbReference type="InterPro" id="IPR007197">
    <property type="entry name" value="rSAM"/>
</dbReference>
<dbReference type="NCBIfam" id="TIGR03975">
    <property type="entry name" value="rSAM_ocin_1"/>
    <property type="match status" value="1"/>
</dbReference>
<dbReference type="InterPro" id="IPR023404">
    <property type="entry name" value="rSAM_horseshoe"/>
</dbReference>
<keyword evidence="8" id="KW-1185">Reference proteome</keyword>
<dbReference type="SFLD" id="SFLDS00029">
    <property type="entry name" value="Radical_SAM"/>
    <property type="match status" value="1"/>
</dbReference>
<name>A0ABY6DAA7_9RHOB</name>
<evidence type="ECO:0000256" key="5">
    <source>
        <dbReference type="ARBA" id="ARBA00023014"/>
    </source>
</evidence>
<evidence type="ECO:0000256" key="1">
    <source>
        <dbReference type="ARBA" id="ARBA00001966"/>
    </source>
</evidence>
<dbReference type="Proteomes" id="UP001064087">
    <property type="component" value="Chromosome"/>
</dbReference>
<dbReference type="SFLD" id="SFLDG01082">
    <property type="entry name" value="B12-binding_domain_containing"/>
    <property type="match status" value="1"/>
</dbReference>
<dbReference type="PANTHER" id="PTHR43409">
    <property type="entry name" value="ANAEROBIC MAGNESIUM-PROTOPORPHYRIN IX MONOMETHYL ESTER CYCLASE-RELATED"/>
    <property type="match status" value="1"/>
</dbReference>
<dbReference type="EMBL" id="CP106738">
    <property type="protein sequence ID" value="UXX83033.1"/>
    <property type="molecule type" value="Genomic_DNA"/>
</dbReference>
<dbReference type="SMART" id="SM00729">
    <property type="entry name" value="Elp3"/>
    <property type="match status" value="1"/>
</dbReference>
<keyword evidence="5" id="KW-0411">Iron-sulfur</keyword>
<gene>
    <name evidence="7" type="ORF">N7U68_18465</name>
</gene>
<dbReference type="SFLD" id="SFLDF00324">
    <property type="entry name" value="bacteriocin_maturation"/>
    <property type="match status" value="1"/>
</dbReference>
<accession>A0ABY6DAA7</accession>
<keyword evidence="3" id="KW-0479">Metal-binding</keyword>